<protein>
    <submittedName>
        <fullName evidence="2">Uncharacterized protein</fullName>
    </submittedName>
</protein>
<feature type="compositionally biased region" description="Polar residues" evidence="1">
    <location>
        <begin position="10"/>
        <end position="25"/>
    </location>
</feature>
<sequence>MHESLENRQAKTFHTLSEQSESKGPNRTKHKTTKKVRRHLRNDLLNEFLGSSLPHTML</sequence>
<proteinExistence type="predicted"/>
<accession>E7C3W2</accession>
<evidence type="ECO:0000256" key="1">
    <source>
        <dbReference type="SAM" id="MobiDB-lite"/>
    </source>
</evidence>
<reference evidence="2" key="1">
    <citation type="submission" date="2010-01" db="EMBL/GenBank/DDBJ databases">
        <title>Genome fragments of uncultured bacteria from the North Pacific subtropical Gyre.</title>
        <authorList>
            <person name="Pham V.D."/>
            <person name="Delong E.F."/>
        </authorList>
    </citation>
    <scope>NUCLEOTIDE SEQUENCE</scope>
</reference>
<feature type="region of interest" description="Disordered" evidence="1">
    <location>
        <begin position="1"/>
        <end position="37"/>
    </location>
</feature>
<dbReference type="AlphaFoldDB" id="E7C3W2"/>
<name>E7C3W2_9BACT</name>
<feature type="compositionally biased region" description="Basic residues" evidence="1">
    <location>
        <begin position="26"/>
        <end position="37"/>
    </location>
</feature>
<organism evidence="2">
    <name type="scientific">uncultured myxobacterium HF0200_19H16</name>
    <dbReference type="NCBI Taxonomy" id="723559"/>
    <lineage>
        <taxon>Bacteria</taxon>
        <taxon>Pseudomonadati</taxon>
        <taxon>Myxococcota</taxon>
        <taxon>Myxococcia</taxon>
        <taxon>Myxococcales</taxon>
        <taxon>environmental samples</taxon>
    </lineage>
</organism>
<evidence type="ECO:0000313" key="2">
    <source>
        <dbReference type="EMBL" id="ADI22136.1"/>
    </source>
</evidence>
<dbReference type="EMBL" id="GU567976">
    <property type="protein sequence ID" value="ADI22136.1"/>
    <property type="molecule type" value="Genomic_DNA"/>
</dbReference>